<feature type="domain" description="LRRCT" evidence="5">
    <location>
        <begin position="247"/>
        <end position="307"/>
    </location>
</feature>
<keyword evidence="1" id="KW-0433">Leucine-rich repeat</keyword>
<reference evidence="6" key="3">
    <citation type="submission" date="2025-09" db="UniProtKB">
        <authorList>
            <consortium name="Ensembl"/>
        </authorList>
    </citation>
    <scope>IDENTIFICATION</scope>
</reference>
<evidence type="ECO:0000256" key="4">
    <source>
        <dbReference type="SAM" id="MobiDB-lite"/>
    </source>
</evidence>
<dbReference type="GO" id="GO:0005886">
    <property type="term" value="C:plasma membrane"/>
    <property type="evidence" value="ECO:0007669"/>
    <property type="project" value="TreeGrafter"/>
</dbReference>
<dbReference type="SUPFAM" id="SSF52058">
    <property type="entry name" value="L domain-like"/>
    <property type="match status" value="1"/>
</dbReference>
<dbReference type="PANTHER" id="PTHR24369">
    <property type="entry name" value="ANTIGEN BSP, PUTATIVE-RELATED"/>
    <property type="match status" value="1"/>
</dbReference>
<keyword evidence="2" id="KW-0732">Signal</keyword>
<evidence type="ECO:0000313" key="6">
    <source>
        <dbReference type="Ensembl" id="ENSSAUP00010008634.1"/>
    </source>
</evidence>
<dbReference type="Gene3D" id="3.80.10.10">
    <property type="entry name" value="Ribonuclease Inhibitor"/>
    <property type="match status" value="2"/>
</dbReference>
<feature type="region of interest" description="Disordered" evidence="4">
    <location>
        <begin position="342"/>
        <end position="361"/>
    </location>
</feature>
<keyword evidence="3" id="KW-0677">Repeat</keyword>
<dbReference type="InterPro" id="IPR050541">
    <property type="entry name" value="LRR_TM_domain-containing"/>
</dbReference>
<dbReference type="Ensembl" id="ENSSAUT00010009235.1">
    <property type="protein sequence ID" value="ENSSAUP00010008634.1"/>
    <property type="gene ID" value="ENSSAUG00010004304.1"/>
</dbReference>
<dbReference type="PANTHER" id="PTHR24369:SF157">
    <property type="entry name" value="LRRCT DOMAIN-CONTAINING PROTEIN"/>
    <property type="match status" value="1"/>
</dbReference>
<accession>A0A671U732</accession>
<dbReference type="PROSITE" id="PS51450">
    <property type="entry name" value="LRR"/>
    <property type="match status" value="1"/>
</dbReference>
<dbReference type="SMART" id="SM00082">
    <property type="entry name" value="LRRCT"/>
    <property type="match status" value="1"/>
</dbReference>
<reference evidence="6" key="2">
    <citation type="submission" date="2025-08" db="UniProtKB">
        <authorList>
            <consortium name="Ensembl"/>
        </authorList>
    </citation>
    <scope>IDENTIFICATION</scope>
</reference>
<dbReference type="InterPro" id="IPR032675">
    <property type="entry name" value="LRR_dom_sf"/>
</dbReference>
<evidence type="ECO:0000256" key="1">
    <source>
        <dbReference type="ARBA" id="ARBA00022614"/>
    </source>
</evidence>
<evidence type="ECO:0000313" key="7">
    <source>
        <dbReference type="Proteomes" id="UP000472265"/>
    </source>
</evidence>
<organism evidence="6 7">
    <name type="scientific">Sparus aurata</name>
    <name type="common">Gilthead sea bream</name>
    <dbReference type="NCBI Taxonomy" id="8175"/>
    <lineage>
        <taxon>Eukaryota</taxon>
        <taxon>Metazoa</taxon>
        <taxon>Chordata</taxon>
        <taxon>Craniata</taxon>
        <taxon>Vertebrata</taxon>
        <taxon>Euteleostomi</taxon>
        <taxon>Actinopterygii</taxon>
        <taxon>Neopterygii</taxon>
        <taxon>Teleostei</taxon>
        <taxon>Neoteleostei</taxon>
        <taxon>Acanthomorphata</taxon>
        <taxon>Eupercaria</taxon>
        <taxon>Spariformes</taxon>
        <taxon>Sparidae</taxon>
        <taxon>Sparus</taxon>
    </lineage>
</organism>
<dbReference type="InterPro" id="IPR001611">
    <property type="entry name" value="Leu-rich_rpt"/>
</dbReference>
<dbReference type="SMART" id="SM00364">
    <property type="entry name" value="LRR_BAC"/>
    <property type="match status" value="4"/>
</dbReference>
<feature type="compositionally biased region" description="Pro residues" evidence="4">
    <location>
        <begin position="342"/>
        <end position="355"/>
    </location>
</feature>
<dbReference type="GeneTree" id="ENSGT00940000164586"/>
<dbReference type="AlphaFoldDB" id="A0A671U732"/>
<dbReference type="SMART" id="SM00369">
    <property type="entry name" value="LRR_TYP"/>
    <property type="match status" value="4"/>
</dbReference>
<reference evidence="6" key="1">
    <citation type="submission" date="2021-04" db="EMBL/GenBank/DDBJ databases">
        <authorList>
            <consortium name="Wellcome Sanger Institute Data Sharing"/>
        </authorList>
    </citation>
    <scope>NUCLEOTIDE SEQUENCE [LARGE SCALE GENOMIC DNA]</scope>
</reference>
<dbReference type="Proteomes" id="UP000472265">
    <property type="component" value="Chromosome 10"/>
</dbReference>
<dbReference type="InterPro" id="IPR003591">
    <property type="entry name" value="Leu-rich_rpt_typical-subtyp"/>
</dbReference>
<evidence type="ECO:0000256" key="2">
    <source>
        <dbReference type="ARBA" id="ARBA00022729"/>
    </source>
</evidence>
<protein>
    <submittedName>
        <fullName evidence="6">Platelet glycoprotein Ib alpha chain-like</fullName>
    </submittedName>
</protein>
<keyword evidence="7" id="KW-1185">Reference proteome</keyword>
<sequence length="429" mass="46956">MNLSGWPVHLQAPPELRAPPLRPGSASPGTETLAVFQELVVTMQLFILLFLLLSHVDVVTAVAGCRSDRDRDHRSRLNCTALGFSDVPAGLDPTTKVLLFPNNLFSSLSWSSFQIFKDIYEIDLTDNKVPDVSSSVSPVLPTLSVLRLSFNRLTALSGGAFSACPGLTELYLDNNAINSLRDNTFSGLSKLEILDLTSNRIKVLPALMLHPLPAIETLYLENNKITVMPNNWFSQKEEVPYLYLSANPWACSCSLGYLRRYLDDYELNVYVRDGPIIKSDGESVVCDSPQWFKGTPVLTLEESDLCSPPTGAGPPGDLDQLVTFMTPDMTFAADTTVFYPDPTTPPVASPPPPTTLPSYHSPPTTLPPPILFLPLLLFLLLPSSPYYSSSSYHSPSCYESSSSCYESSSTNSSFSLVLVPLLHQTHGSD</sequence>
<evidence type="ECO:0000259" key="5">
    <source>
        <dbReference type="SMART" id="SM00082"/>
    </source>
</evidence>
<evidence type="ECO:0000256" key="3">
    <source>
        <dbReference type="ARBA" id="ARBA00022737"/>
    </source>
</evidence>
<dbReference type="InterPro" id="IPR000483">
    <property type="entry name" value="Cys-rich_flank_reg_C"/>
</dbReference>
<proteinExistence type="predicted"/>
<dbReference type="Pfam" id="PF13855">
    <property type="entry name" value="LRR_8"/>
    <property type="match status" value="1"/>
</dbReference>
<name>A0A671U732_SPAAU</name>
<gene>
    <name evidence="6" type="primary">LOC115590022</name>
</gene>